<feature type="compositionally biased region" description="Basic and acidic residues" evidence="1">
    <location>
        <begin position="54"/>
        <end position="81"/>
    </location>
</feature>
<gene>
    <name evidence="2" type="ORF">JI435_048390</name>
</gene>
<dbReference type="OrthoDB" id="4232400at2759"/>
<feature type="compositionally biased region" description="Acidic residues" evidence="1">
    <location>
        <begin position="126"/>
        <end position="136"/>
    </location>
</feature>
<dbReference type="OMA" id="FDFMHAH"/>
<feature type="region of interest" description="Disordered" evidence="1">
    <location>
        <begin position="1"/>
        <end position="20"/>
    </location>
</feature>
<organism evidence="2 3">
    <name type="scientific">Phaeosphaeria nodorum (strain SN15 / ATCC MYA-4574 / FGSC 10173)</name>
    <name type="common">Glume blotch fungus</name>
    <name type="synonym">Parastagonospora nodorum</name>
    <dbReference type="NCBI Taxonomy" id="321614"/>
    <lineage>
        <taxon>Eukaryota</taxon>
        <taxon>Fungi</taxon>
        <taxon>Dikarya</taxon>
        <taxon>Ascomycota</taxon>
        <taxon>Pezizomycotina</taxon>
        <taxon>Dothideomycetes</taxon>
        <taxon>Pleosporomycetidae</taxon>
        <taxon>Pleosporales</taxon>
        <taxon>Pleosporineae</taxon>
        <taxon>Phaeosphaeriaceae</taxon>
        <taxon>Parastagonospora</taxon>
    </lineage>
</organism>
<evidence type="ECO:0000313" key="2">
    <source>
        <dbReference type="EMBL" id="QRD01855.1"/>
    </source>
</evidence>
<dbReference type="VEuPathDB" id="FungiDB:JI435_048390"/>
<accession>A0A7U2FF35</accession>
<feature type="region of interest" description="Disordered" evidence="1">
    <location>
        <begin position="54"/>
        <end position="136"/>
    </location>
</feature>
<feature type="compositionally biased region" description="Acidic residues" evidence="1">
    <location>
        <begin position="105"/>
        <end position="117"/>
    </location>
</feature>
<feature type="compositionally biased region" description="Acidic residues" evidence="1">
    <location>
        <begin position="82"/>
        <end position="91"/>
    </location>
</feature>
<evidence type="ECO:0000256" key="1">
    <source>
        <dbReference type="SAM" id="MobiDB-lite"/>
    </source>
</evidence>
<sequence length="136" mass="14951">MPPEPHNPSSDNQMMRDANFDNKFDFMHAHGLRPYETDDYPEAKGILDAYREADAREKEKEDGGKVTKKDYEDVGKERGGEEAEGDGEEGAENAGGESEGGKGDGDDDDGDDDEDDCNGGFGYDYFGEDDDGNDDY</sequence>
<keyword evidence="3" id="KW-1185">Reference proteome</keyword>
<dbReference type="AlphaFoldDB" id="A0A7U2FF35"/>
<reference evidence="3" key="1">
    <citation type="journal article" date="2021" name="BMC Genomics">
        <title>Chromosome-level genome assembly and manually-curated proteome of model necrotroph Parastagonospora nodorum Sn15 reveals a genome-wide trove of candidate effector homologs, and redundancy of virulence-related functions within an accessory chromosome.</title>
        <authorList>
            <person name="Bertazzoni S."/>
            <person name="Jones D.A.B."/>
            <person name="Phan H.T."/>
            <person name="Tan K.-C."/>
            <person name="Hane J.K."/>
        </authorList>
    </citation>
    <scope>NUCLEOTIDE SEQUENCE [LARGE SCALE GENOMIC DNA]</scope>
    <source>
        <strain evidence="3">SN15 / ATCC MYA-4574 / FGSC 10173)</strain>
    </source>
</reference>
<proteinExistence type="predicted"/>
<evidence type="ECO:0008006" key="4">
    <source>
        <dbReference type="Google" id="ProtNLM"/>
    </source>
</evidence>
<protein>
    <recommendedName>
        <fullName evidence="4">DNA-directed RNA polymerase III subunit</fullName>
    </recommendedName>
</protein>
<dbReference type="Proteomes" id="UP000663193">
    <property type="component" value="Chromosome 13"/>
</dbReference>
<name>A0A7U2FF35_PHANO</name>
<evidence type="ECO:0000313" key="3">
    <source>
        <dbReference type="Proteomes" id="UP000663193"/>
    </source>
</evidence>
<dbReference type="EMBL" id="CP069035">
    <property type="protein sequence ID" value="QRD01855.1"/>
    <property type="molecule type" value="Genomic_DNA"/>
</dbReference>